<dbReference type="Proteomes" id="UP001176429">
    <property type="component" value="Unassembled WGS sequence"/>
</dbReference>
<accession>A0ABT9BBH2</accession>
<dbReference type="NCBIfam" id="TIGR04183">
    <property type="entry name" value="Por_Secre_tail"/>
    <property type="match status" value="1"/>
</dbReference>
<evidence type="ECO:0000256" key="1">
    <source>
        <dbReference type="SAM" id="SignalP"/>
    </source>
</evidence>
<evidence type="ECO:0000259" key="2">
    <source>
        <dbReference type="Pfam" id="PF18962"/>
    </source>
</evidence>
<dbReference type="RefSeq" id="WP_305006908.1">
    <property type="nucleotide sequence ID" value="NZ_JAUQSY010000007.1"/>
</dbReference>
<evidence type="ECO:0000313" key="4">
    <source>
        <dbReference type="Proteomes" id="UP001176429"/>
    </source>
</evidence>
<proteinExistence type="predicted"/>
<gene>
    <name evidence="3" type="ORF">Q5H93_12715</name>
</gene>
<keyword evidence="1" id="KW-0732">Signal</keyword>
<dbReference type="InterPro" id="IPR026444">
    <property type="entry name" value="Secre_tail"/>
</dbReference>
<feature type="domain" description="Secretion system C-terminal sorting" evidence="2">
    <location>
        <begin position="509"/>
        <end position="584"/>
    </location>
</feature>
<keyword evidence="4" id="KW-1185">Reference proteome</keyword>
<feature type="chain" id="PRO_5046509617" evidence="1">
    <location>
        <begin position="29"/>
        <end position="585"/>
    </location>
</feature>
<dbReference type="EMBL" id="JAUQSY010000007">
    <property type="protein sequence ID" value="MDO7875598.1"/>
    <property type="molecule type" value="Genomic_DNA"/>
</dbReference>
<dbReference type="Pfam" id="PF18962">
    <property type="entry name" value="Por_Secre_tail"/>
    <property type="match status" value="1"/>
</dbReference>
<sequence length="585" mass="58916">MTPVYSFFWRRVLGALLLSGLLGLVAHAQPAALQPVLLARAAGTGSADIAALAATSGGDYYVAGNFTGSITVGTVPLSSTGGTDAFVARCQAGTGAVQWVLPLTGPVEEQITCLSWHNNALYVGGRFRSARLTLDGQTIANADPANIGSRDGFVAKITDQGTRGRVVWAYDLGGATEDYVTALAGNGDRVYVGGTFDSPSISLAGTPLDNSQPRPATLATTDGFVAALLDLGATAAVSWVLPAAGVGREEVTALAVSGPTVYVGGTHTSVGGSLSQLGSISLAPAGRPAAFVGRVQDGLQTANPVWVEELRGSGPVFLSALALLPGSVYVSGTFEGVTDTLPIGPDILTNAGNTDGYLARLDDAGATASWAWGRHASGWGYEGLQALATDGKSIYAAGRFNSPTLTLGSTVLPNPLPAPGVGLDAFVTRLTTSGTFVETQAIAGDGNALAHAVLAIGSQLYLGGSFGGNATFGSQLLTSASNAGYVASVAFRPLGGRAGAALPGLALAPNPASGRAELRLPAGSGAAPFSISMLDALGRVVRRREVAATAGGQTIMLELAGLAPGVYAVRVQQGAAQAVQKLVVE</sequence>
<organism evidence="3 4">
    <name type="scientific">Hymenobacter aranciens</name>
    <dbReference type="NCBI Taxonomy" id="3063996"/>
    <lineage>
        <taxon>Bacteria</taxon>
        <taxon>Pseudomonadati</taxon>
        <taxon>Bacteroidota</taxon>
        <taxon>Cytophagia</taxon>
        <taxon>Cytophagales</taxon>
        <taxon>Hymenobacteraceae</taxon>
        <taxon>Hymenobacter</taxon>
    </lineage>
</organism>
<feature type="signal peptide" evidence="1">
    <location>
        <begin position="1"/>
        <end position="28"/>
    </location>
</feature>
<protein>
    <submittedName>
        <fullName evidence="3">T9SS type A sorting domain-containing protein</fullName>
    </submittedName>
</protein>
<evidence type="ECO:0000313" key="3">
    <source>
        <dbReference type="EMBL" id="MDO7875598.1"/>
    </source>
</evidence>
<name>A0ABT9BBH2_9BACT</name>
<comment type="caution">
    <text evidence="3">The sequence shown here is derived from an EMBL/GenBank/DDBJ whole genome shotgun (WGS) entry which is preliminary data.</text>
</comment>
<reference evidence="3" key="1">
    <citation type="submission" date="2023-07" db="EMBL/GenBank/DDBJ databases">
        <authorList>
            <person name="Kim M.K."/>
        </authorList>
    </citation>
    <scope>NUCLEOTIDE SEQUENCE</scope>
    <source>
        <strain evidence="3">ASUV-10-1</strain>
    </source>
</reference>